<sequence>MPHESTPNKLEPEPITESSVDFELTTEMLDAWEEELDCFHSEIRQRLAMLSSGSLQTKSTTHRTSQDAFNLADSIRNLLK</sequence>
<reference evidence="2 3" key="1">
    <citation type="submission" date="2019-02" db="EMBL/GenBank/DDBJ databases">
        <title>Deep-cultivation of Planctomycetes and their phenomic and genomic characterization uncovers novel biology.</title>
        <authorList>
            <person name="Wiegand S."/>
            <person name="Jogler M."/>
            <person name="Boedeker C."/>
            <person name="Pinto D."/>
            <person name="Vollmers J."/>
            <person name="Rivas-Marin E."/>
            <person name="Kohn T."/>
            <person name="Peeters S.H."/>
            <person name="Heuer A."/>
            <person name="Rast P."/>
            <person name="Oberbeckmann S."/>
            <person name="Bunk B."/>
            <person name="Jeske O."/>
            <person name="Meyerdierks A."/>
            <person name="Storesund J.E."/>
            <person name="Kallscheuer N."/>
            <person name="Luecker S."/>
            <person name="Lage O.M."/>
            <person name="Pohl T."/>
            <person name="Merkel B.J."/>
            <person name="Hornburger P."/>
            <person name="Mueller R.-W."/>
            <person name="Bruemmer F."/>
            <person name="Labrenz M."/>
            <person name="Spormann A.M."/>
            <person name="Op Den Camp H."/>
            <person name="Overmann J."/>
            <person name="Amann R."/>
            <person name="Jetten M.S.M."/>
            <person name="Mascher T."/>
            <person name="Medema M.H."/>
            <person name="Devos D.P."/>
            <person name="Kaster A.-K."/>
            <person name="Ovreas L."/>
            <person name="Rohde M."/>
            <person name="Galperin M.Y."/>
            <person name="Jogler C."/>
        </authorList>
    </citation>
    <scope>NUCLEOTIDE SEQUENCE [LARGE SCALE GENOMIC DNA]</scope>
    <source>
        <strain evidence="2 3">Pla52n</strain>
    </source>
</reference>
<accession>A0A5C5ZM65</accession>
<gene>
    <name evidence="2" type="ORF">Pla52n_69180</name>
</gene>
<evidence type="ECO:0000313" key="2">
    <source>
        <dbReference type="EMBL" id="TWT88067.1"/>
    </source>
</evidence>
<protein>
    <submittedName>
        <fullName evidence="2">Uncharacterized protein</fullName>
    </submittedName>
</protein>
<proteinExistence type="predicted"/>
<dbReference type="EMBL" id="SJPN01000028">
    <property type="protein sequence ID" value="TWT88067.1"/>
    <property type="molecule type" value="Genomic_DNA"/>
</dbReference>
<dbReference type="AlphaFoldDB" id="A0A5C5ZM65"/>
<organism evidence="2 3">
    <name type="scientific">Stieleria varia</name>
    <dbReference type="NCBI Taxonomy" id="2528005"/>
    <lineage>
        <taxon>Bacteria</taxon>
        <taxon>Pseudomonadati</taxon>
        <taxon>Planctomycetota</taxon>
        <taxon>Planctomycetia</taxon>
        <taxon>Pirellulales</taxon>
        <taxon>Pirellulaceae</taxon>
        <taxon>Stieleria</taxon>
    </lineage>
</organism>
<evidence type="ECO:0000256" key="1">
    <source>
        <dbReference type="SAM" id="MobiDB-lite"/>
    </source>
</evidence>
<comment type="caution">
    <text evidence="2">The sequence shown here is derived from an EMBL/GenBank/DDBJ whole genome shotgun (WGS) entry which is preliminary data.</text>
</comment>
<evidence type="ECO:0000313" key="3">
    <source>
        <dbReference type="Proteomes" id="UP000320176"/>
    </source>
</evidence>
<keyword evidence="3" id="KW-1185">Reference proteome</keyword>
<dbReference type="Proteomes" id="UP000320176">
    <property type="component" value="Unassembled WGS sequence"/>
</dbReference>
<name>A0A5C5ZM65_9BACT</name>
<feature type="region of interest" description="Disordered" evidence="1">
    <location>
        <begin position="1"/>
        <end position="21"/>
    </location>
</feature>